<evidence type="ECO:0000313" key="2">
    <source>
        <dbReference type="EMBL" id="SEL54145.1"/>
    </source>
</evidence>
<dbReference type="InterPro" id="IPR040953">
    <property type="entry name" value="DUF5594"/>
</dbReference>
<reference evidence="3" key="1">
    <citation type="submission" date="2016-10" db="EMBL/GenBank/DDBJ databases">
        <authorList>
            <person name="Varghese N."/>
            <person name="Submissions S."/>
        </authorList>
    </citation>
    <scope>NUCLEOTIDE SEQUENCE [LARGE SCALE GENOMIC DNA]</scope>
    <source>
        <strain evidence="3">LMG 26416</strain>
    </source>
</reference>
<gene>
    <name evidence="2" type="ORF">SAMN05192542_10969</name>
</gene>
<dbReference type="AlphaFoldDB" id="A0A1H7R2H4"/>
<organism evidence="2 3">
    <name type="scientific">Paraburkholderia caballeronis</name>
    <dbReference type="NCBI Taxonomy" id="416943"/>
    <lineage>
        <taxon>Bacteria</taxon>
        <taxon>Pseudomonadati</taxon>
        <taxon>Pseudomonadota</taxon>
        <taxon>Betaproteobacteria</taxon>
        <taxon>Burkholderiales</taxon>
        <taxon>Burkholderiaceae</taxon>
        <taxon>Paraburkholderia</taxon>
    </lineage>
</organism>
<dbReference type="RefSeq" id="WP_090546019.1">
    <property type="nucleotide sequence ID" value="NZ_FNSR01000001.1"/>
</dbReference>
<protein>
    <recommendedName>
        <fullName evidence="1">DUF5594 domain-containing protein</fullName>
    </recommendedName>
</protein>
<proteinExistence type="predicted"/>
<evidence type="ECO:0000313" key="3">
    <source>
        <dbReference type="Proteomes" id="UP000199120"/>
    </source>
</evidence>
<dbReference type="Pfam" id="PF18057">
    <property type="entry name" value="DUF5594"/>
    <property type="match status" value="1"/>
</dbReference>
<dbReference type="Proteomes" id="UP000199120">
    <property type="component" value="Unassembled WGS sequence"/>
</dbReference>
<accession>A0A1H7R2H4</accession>
<sequence>MNSEAAQRFEHEFAPRIAAWIASHLDPQIRVEVVPREGRGHPTRVRLSGDPGVLRHPYEHPLNVSLTWDSAEIERLLEPGGDTRFGHYLESTSRKLHAWEAARPIDFATRTQGEPEILIGGLDFEG</sequence>
<dbReference type="OrthoDB" id="8964768at2"/>
<dbReference type="EMBL" id="FOAJ01000009">
    <property type="protein sequence ID" value="SEL54145.1"/>
    <property type="molecule type" value="Genomic_DNA"/>
</dbReference>
<evidence type="ECO:0000259" key="1">
    <source>
        <dbReference type="Pfam" id="PF18057"/>
    </source>
</evidence>
<feature type="domain" description="DUF5594" evidence="1">
    <location>
        <begin position="1"/>
        <end position="125"/>
    </location>
</feature>
<keyword evidence="3" id="KW-1185">Reference proteome</keyword>
<name>A0A1H7R2H4_9BURK</name>